<reference evidence="1 2" key="1">
    <citation type="submission" date="2011-07" db="EMBL/GenBank/DDBJ databases">
        <authorList>
            <person name="Coyne R."/>
            <person name="Brami D."/>
            <person name="Johnson J."/>
            <person name="Hostetler J."/>
            <person name="Hannick L."/>
            <person name="Clark T."/>
            <person name="Cassidy-Hanley D."/>
            <person name="Inman J."/>
        </authorList>
    </citation>
    <scope>NUCLEOTIDE SEQUENCE [LARGE SCALE GENOMIC DNA]</scope>
    <source>
        <strain evidence="1 2">G5</strain>
    </source>
</reference>
<keyword evidence="2" id="KW-1185">Reference proteome</keyword>
<dbReference type="InParanoid" id="G0QNH0"/>
<evidence type="ECO:0000313" key="1">
    <source>
        <dbReference type="EMBL" id="EGR33232.1"/>
    </source>
</evidence>
<dbReference type="InterPro" id="IPR036322">
    <property type="entry name" value="WD40_repeat_dom_sf"/>
</dbReference>
<evidence type="ECO:0000313" key="2">
    <source>
        <dbReference type="Proteomes" id="UP000008983"/>
    </source>
</evidence>
<name>G0QNH0_ICHMU</name>
<gene>
    <name evidence="1" type="ORF">IMG5_058520</name>
</gene>
<protein>
    <recommendedName>
        <fullName evidence="3">RING-type E3 ubiquitin transferase</fullName>
    </recommendedName>
</protein>
<evidence type="ECO:0008006" key="3">
    <source>
        <dbReference type="Google" id="ProtNLM"/>
    </source>
</evidence>
<organism evidence="1 2">
    <name type="scientific">Ichthyophthirius multifiliis</name>
    <name type="common">White spot disease agent</name>
    <name type="synonym">Ich</name>
    <dbReference type="NCBI Taxonomy" id="5932"/>
    <lineage>
        <taxon>Eukaryota</taxon>
        <taxon>Sar</taxon>
        <taxon>Alveolata</taxon>
        <taxon>Ciliophora</taxon>
        <taxon>Intramacronucleata</taxon>
        <taxon>Oligohymenophorea</taxon>
        <taxon>Hymenostomatida</taxon>
        <taxon>Ophryoglenina</taxon>
        <taxon>Ichthyophthirius</taxon>
    </lineage>
</organism>
<dbReference type="InterPro" id="IPR015943">
    <property type="entry name" value="WD40/YVTN_repeat-like_dom_sf"/>
</dbReference>
<dbReference type="GeneID" id="14909406"/>
<dbReference type="Proteomes" id="UP000008983">
    <property type="component" value="Unassembled WGS sequence"/>
</dbReference>
<proteinExistence type="predicted"/>
<dbReference type="AlphaFoldDB" id="G0QNH0"/>
<sequence>MAIGGSSGQVKLWYIAGNEIMASLELEKGKENINMINFCENGYFFVAGSEDANTISIWDLRKGNTACSFGGEGDKFNYTAVQFDDLGSVIALGNQQGFGQYSSYILSCSEDQQLAFSQQ</sequence>
<dbReference type="RefSeq" id="XP_004037218.1">
    <property type="nucleotide sequence ID" value="XM_004037170.1"/>
</dbReference>
<dbReference type="EMBL" id="GL983488">
    <property type="protein sequence ID" value="EGR33232.1"/>
    <property type="molecule type" value="Genomic_DNA"/>
</dbReference>
<dbReference type="SUPFAM" id="SSF50978">
    <property type="entry name" value="WD40 repeat-like"/>
    <property type="match status" value="1"/>
</dbReference>
<dbReference type="Gene3D" id="2.130.10.10">
    <property type="entry name" value="YVTN repeat-like/Quinoprotein amine dehydrogenase"/>
    <property type="match status" value="1"/>
</dbReference>
<accession>G0QNH0</accession>